<dbReference type="SMART" id="SM00875">
    <property type="entry name" value="BACK"/>
    <property type="match status" value="1"/>
</dbReference>
<dbReference type="InterPro" id="IPR011705">
    <property type="entry name" value="BACK"/>
</dbReference>
<evidence type="ECO:0000259" key="1">
    <source>
        <dbReference type="SMART" id="SM00875"/>
    </source>
</evidence>
<dbReference type="Proteomes" id="UP000054047">
    <property type="component" value="Unassembled WGS sequence"/>
</dbReference>
<dbReference type="Pfam" id="PF00651">
    <property type="entry name" value="BTB"/>
    <property type="match status" value="1"/>
</dbReference>
<name>A0A0C2GIE3_9BILA</name>
<dbReference type="PANTHER" id="PTHR24410">
    <property type="entry name" value="HL07962P-RELATED"/>
    <property type="match status" value="1"/>
</dbReference>
<evidence type="ECO:0000313" key="3">
    <source>
        <dbReference type="Proteomes" id="UP000054047"/>
    </source>
</evidence>
<sequence length="228" mass="26896">MLSQRWNGEKKDLEMVEDAPCQKVFPAFLRFLYCNHVVLHQDNCLPILILADKYNVISLKQVCIDFAISEILPNLTLKDVFSIWFSYATKAYHQVLLLIRACIQAIARDFELLITEEWEKSWLALDRDQMIEILKCNQLVVANEYRLWEAVVRWLQAPNHPERRGTTASPLLSSLLPYIREFSTTQFLLRNYTDTRWDKRISISNEQLYQRGVDHSFQVIVLPFALRF</sequence>
<dbReference type="SUPFAM" id="SSF54695">
    <property type="entry name" value="POZ domain"/>
    <property type="match status" value="1"/>
</dbReference>
<gene>
    <name evidence="2" type="ORF">ANCDUO_12970</name>
</gene>
<dbReference type="Gene3D" id="1.25.40.420">
    <property type="match status" value="1"/>
</dbReference>
<dbReference type="InterPro" id="IPR011333">
    <property type="entry name" value="SKP1/BTB/POZ_sf"/>
</dbReference>
<dbReference type="OrthoDB" id="2359033at2759"/>
<evidence type="ECO:0000313" key="2">
    <source>
        <dbReference type="EMBL" id="KIH56846.1"/>
    </source>
</evidence>
<protein>
    <recommendedName>
        <fullName evidence="1">BACK domain-containing protein</fullName>
    </recommendedName>
</protein>
<dbReference type="Gene3D" id="3.30.710.10">
    <property type="entry name" value="Potassium Channel Kv1.1, Chain A"/>
    <property type="match status" value="1"/>
</dbReference>
<dbReference type="Pfam" id="PF07707">
    <property type="entry name" value="BACK"/>
    <property type="match status" value="1"/>
</dbReference>
<keyword evidence="3" id="KW-1185">Reference proteome</keyword>
<proteinExistence type="predicted"/>
<dbReference type="EMBL" id="KN735195">
    <property type="protein sequence ID" value="KIH56846.1"/>
    <property type="molecule type" value="Genomic_DNA"/>
</dbReference>
<dbReference type="InterPro" id="IPR051481">
    <property type="entry name" value="BTB-POZ/Galectin-3-binding"/>
</dbReference>
<organism evidence="2 3">
    <name type="scientific">Ancylostoma duodenale</name>
    <dbReference type="NCBI Taxonomy" id="51022"/>
    <lineage>
        <taxon>Eukaryota</taxon>
        <taxon>Metazoa</taxon>
        <taxon>Ecdysozoa</taxon>
        <taxon>Nematoda</taxon>
        <taxon>Chromadorea</taxon>
        <taxon>Rhabditida</taxon>
        <taxon>Rhabditina</taxon>
        <taxon>Rhabditomorpha</taxon>
        <taxon>Strongyloidea</taxon>
        <taxon>Ancylostomatidae</taxon>
        <taxon>Ancylostomatinae</taxon>
        <taxon>Ancylostoma</taxon>
    </lineage>
</organism>
<dbReference type="PANTHER" id="PTHR24410:SF47">
    <property type="entry name" value="BTB DOMAIN-CONTAINING PROTEIN"/>
    <property type="match status" value="1"/>
</dbReference>
<accession>A0A0C2GIE3</accession>
<dbReference type="AlphaFoldDB" id="A0A0C2GIE3"/>
<reference evidence="2 3" key="1">
    <citation type="submission" date="2013-12" db="EMBL/GenBank/DDBJ databases">
        <title>Draft genome of the parsitic nematode Ancylostoma duodenale.</title>
        <authorList>
            <person name="Mitreva M."/>
        </authorList>
    </citation>
    <scope>NUCLEOTIDE SEQUENCE [LARGE SCALE GENOMIC DNA]</scope>
    <source>
        <strain evidence="2 3">Zhejiang</strain>
    </source>
</reference>
<feature type="domain" description="BACK" evidence="1">
    <location>
        <begin position="82"/>
        <end position="193"/>
    </location>
</feature>
<dbReference type="InterPro" id="IPR000210">
    <property type="entry name" value="BTB/POZ_dom"/>
</dbReference>